<dbReference type="Proteomes" id="UP001239215">
    <property type="component" value="Unassembled WGS sequence"/>
</dbReference>
<sequence length="261" mass="28094">MRYARLGHVRQRFQLGTRSPTILEVRQRVRRPQLRQWVDSLYGRERGIQSGIDPLVSDRQLASFLVAKVGDRARGVVTLMPHVYRGRRVRIRGRDSLALGKSVAIAADVLLDAVSKRGIQVGDKSTIDIGAVLRASGAIRNVGEGIVIGKRTAVGAYNVILGQGGVYIGDDCLLGPGVQMHSENHIFKDREIPIREQGEQRNAIRVGNDVWIGANSVVLAGSVIHDGAVVAANSVVRGEIAAYSVVAGAPASQKGTRGEGR</sequence>
<proteinExistence type="predicted"/>
<dbReference type="InterPro" id="IPR001451">
    <property type="entry name" value="Hexapep"/>
</dbReference>
<reference evidence="1" key="1">
    <citation type="submission" date="2023-07" db="EMBL/GenBank/DDBJ databases">
        <title>Functional and genomic diversity of the sorghum phyllosphere microbiome.</title>
        <authorList>
            <person name="Shade A."/>
        </authorList>
    </citation>
    <scope>NUCLEOTIDE SEQUENCE</scope>
    <source>
        <strain evidence="1">SORGH_AS_1067</strain>
    </source>
</reference>
<evidence type="ECO:0000313" key="1">
    <source>
        <dbReference type="EMBL" id="MDQ1106745.1"/>
    </source>
</evidence>
<comment type="caution">
    <text evidence="1">The sequence shown here is derived from an EMBL/GenBank/DDBJ whole genome shotgun (WGS) entry which is preliminary data.</text>
</comment>
<dbReference type="Gene3D" id="2.160.10.10">
    <property type="entry name" value="Hexapeptide repeat proteins"/>
    <property type="match status" value="1"/>
</dbReference>
<dbReference type="AlphaFoldDB" id="A0AAJ1U364"/>
<name>A0AAJ1U364_9ACTN</name>
<dbReference type="CDD" id="cd04647">
    <property type="entry name" value="LbH_MAT_like"/>
    <property type="match status" value="1"/>
</dbReference>
<accession>A0AAJ1U364</accession>
<dbReference type="InterPro" id="IPR011004">
    <property type="entry name" value="Trimer_LpxA-like_sf"/>
</dbReference>
<gene>
    <name evidence="1" type="ORF">QE405_004029</name>
</gene>
<dbReference type="Pfam" id="PF14602">
    <property type="entry name" value="Hexapep_2"/>
    <property type="match status" value="1"/>
</dbReference>
<dbReference type="EMBL" id="JAUTAN010000001">
    <property type="protein sequence ID" value="MDQ1106745.1"/>
    <property type="molecule type" value="Genomic_DNA"/>
</dbReference>
<dbReference type="Pfam" id="PF00132">
    <property type="entry name" value="Hexapep"/>
    <property type="match status" value="1"/>
</dbReference>
<dbReference type="InterPro" id="IPR051159">
    <property type="entry name" value="Hexapeptide_acetyltransf"/>
</dbReference>
<dbReference type="SUPFAM" id="SSF51161">
    <property type="entry name" value="Trimeric LpxA-like enzymes"/>
    <property type="match status" value="1"/>
</dbReference>
<protein>
    <submittedName>
        <fullName evidence="1">Acetyltransferase-like isoleucine patch superfamily enzyme</fullName>
    </submittedName>
</protein>
<dbReference type="PANTHER" id="PTHR23416">
    <property type="entry name" value="SIALIC ACID SYNTHASE-RELATED"/>
    <property type="match status" value="1"/>
</dbReference>
<evidence type="ECO:0000313" key="2">
    <source>
        <dbReference type="Proteomes" id="UP001239215"/>
    </source>
</evidence>
<organism evidence="1 2">
    <name type="scientific">Nocardioides zeae</name>
    <dbReference type="NCBI Taxonomy" id="1457234"/>
    <lineage>
        <taxon>Bacteria</taxon>
        <taxon>Bacillati</taxon>
        <taxon>Actinomycetota</taxon>
        <taxon>Actinomycetes</taxon>
        <taxon>Propionibacteriales</taxon>
        <taxon>Nocardioidaceae</taxon>
        <taxon>Nocardioides</taxon>
    </lineage>
</organism>